<organism evidence="2">
    <name type="scientific">Streptomyces alkaliphilus</name>
    <dbReference type="NCBI Taxonomy" id="1472722"/>
    <lineage>
        <taxon>Bacteria</taxon>
        <taxon>Bacillati</taxon>
        <taxon>Actinomycetota</taxon>
        <taxon>Actinomycetes</taxon>
        <taxon>Kitasatosporales</taxon>
        <taxon>Streptomycetaceae</taxon>
        <taxon>Streptomyces</taxon>
    </lineage>
</organism>
<dbReference type="RefSeq" id="WP_153426472.1">
    <property type="nucleotide sequence ID" value="NZ_VJYJ02000001.1"/>
</dbReference>
<name>A0A646I318_9ACTN</name>
<reference evidence="2" key="1">
    <citation type="submission" date="2019-10" db="EMBL/GenBank/DDBJ databases">
        <title>Streptomyces sp. nov., a novel actinobacterium isolated from alkaline environment.</title>
        <authorList>
            <person name="Golinska P."/>
        </authorList>
    </citation>
    <scope>NUCLEOTIDE SEQUENCE</scope>
    <source>
        <strain evidence="2">IF17</strain>
    </source>
</reference>
<feature type="region of interest" description="Disordered" evidence="1">
    <location>
        <begin position="158"/>
        <end position="231"/>
    </location>
</feature>
<comment type="caution">
    <text evidence="2">The sequence shown here is derived from an EMBL/GenBank/DDBJ whole genome shotgun (WGS) entry which is preliminary data.</text>
</comment>
<feature type="compositionally biased region" description="Polar residues" evidence="1">
    <location>
        <begin position="210"/>
        <end position="221"/>
    </location>
</feature>
<evidence type="ECO:0000313" key="2">
    <source>
        <dbReference type="EMBL" id="MQS05643.1"/>
    </source>
</evidence>
<sequence length="410" mass="45086">MIPAGRQSIQHTSSRCAQPRAWMRAVAWLVGSGLHPKAGETTLAVARDLAARMDYESGHVLYDLGGTARRTGTSPATVKRHVSYLRQLGALVWVRHGSKKNLCLPGRKYTATATIYAAVIPPSYDTAMGNRLSGTGYRARVIGVTEAGRERAVVTARQVAKAVDNPSGKPVDNRRPAGREPHSRGGSRNLHKVEVSGGLKDTSRKCASRPNRSTSPSETGSSGAGRRRSPLQVARDIVTARQVRPLVGWAQHEQLRKLAFALRPLLDRGQDAQTIAAELSSWQYADGPGVTWRPAEPAAYITARLKRRAGCEEAESGFVTARESPALQAHFEQLRATEALRRMIEEANAPARTEEDRRQARLAARHDPQRVLDHLAECGEDDTFDLYGWRLVSWAQRLADSPHLRQRSRA</sequence>
<dbReference type="Proteomes" id="UP000315516">
    <property type="component" value="Unassembled WGS sequence"/>
</dbReference>
<dbReference type="EMBL" id="VJYJ02000001">
    <property type="protein sequence ID" value="MQS05643.1"/>
    <property type="molecule type" value="Genomic_DNA"/>
</dbReference>
<dbReference type="AlphaFoldDB" id="A0A646I318"/>
<accession>A0A646I318</accession>
<proteinExistence type="predicted"/>
<gene>
    <name evidence="2" type="ORF">FNX48_000135</name>
</gene>
<protein>
    <submittedName>
        <fullName evidence="2">Cell wall protein</fullName>
    </submittedName>
</protein>
<feature type="compositionally biased region" description="Basic and acidic residues" evidence="1">
    <location>
        <begin position="171"/>
        <end position="183"/>
    </location>
</feature>
<evidence type="ECO:0000256" key="1">
    <source>
        <dbReference type="SAM" id="MobiDB-lite"/>
    </source>
</evidence>
<dbReference type="OrthoDB" id="4311227at2"/>